<sequence length="590" mass="65956">MELLRQNSNTMDCNSASPPPSTASRFRRKEQCVESIPSPLSDGKMTPKSSAELMKEIAALEVEIGRLESSLLSLYRKAFQQQIPSIQFEQQMTGTSPLVTTKDSDNYRCQSSPTSALAGPNDLVQNSISESSSEREKKSVNPQHLSFADHLGNSLINDAAIIFPDRLSEDIIRCISSIYCKLANPTLINKGYSISSTSSFCSSSTFSPRNLSGNWSPQCNNEVTEHCDFKGPKQEYGPYAAMVEVLKICLDDDNYSYAATMLQKFSSLVKSLEIVDLKKMKREEKLVFWINIHNALVMHAYLAYGNQNYMKSNSMLKAAYNVGGHCINAYDIQNSILAIQSHYSAPWLQNLLSPGKKLKTGTTKHAYAIEYPEPLVHFALCSGSNSDPAVRVYTANNVFNDLKVAKEEFIQATVYVHKETKIYLPRILCYYAKDMSLCMTALLEMVISNLKGGGWRWPKCTALGGLQPTRAVHLHSPPQGTRYRPNSAPGGATWRHLIHFVLLISRQGKVRLTKWYSPYTQKERTKVCELDLIFNFHKAYYILDEILIAGELQESSKKSVARLISAQDSLVEEAKEQASSISNIIAQATK</sequence>
<evidence type="ECO:0000259" key="4">
    <source>
        <dbReference type="Pfam" id="PF14389"/>
    </source>
</evidence>
<feature type="region of interest" description="Disordered" evidence="1">
    <location>
        <begin position="1"/>
        <end position="29"/>
    </location>
</feature>
<evidence type="ECO:0000259" key="3">
    <source>
        <dbReference type="Pfam" id="PF04784"/>
    </source>
</evidence>
<dbReference type="InterPro" id="IPR025757">
    <property type="entry name" value="MIP1_Leuzipper"/>
</dbReference>
<dbReference type="Pfam" id="PF04784">
    <property type="entry name" value="DUF547"/>
    <property type="match status" value="1"/>
</dbReference>
<evidence type="ECO:0000313" key="5">
    <source>
        <dbReference type="EMBL" id="KAK4484019.1"/>
    </source>
</evidence>
<dbReference type="PANTHER" id="PTHR23054">
    <property type="entry name" value="TERNARY COMPLEX FACTOR MIP1, LEUCINE-ZIPPER-RELATED"/>
    <property type="match status" value="1"/>
</dbReference>
<feature type="compositionally biased region" description="Polar residues" evidence="1">
    <location>
        <begin position="1"/>
        <end position="16"/>
    </location>
</feature>
<evidence type="ECO:0008006" key="7">
    <source>
        <dbReference type="Google" id="ProtNLM"/>
    </source>
</evidence>
<dbReference type="InterPro" id="IPR006869">
    <property type="entry name" value="DUF547"/>
</dbReference>
<feature type="compositionally biased region" description="Polar residues" evidence="1">
    <location>
        <begin position="94"/>
        <end position="115"/>
    </location>
</feature>
<protein>
    <recommendedName>
        <fullName evidence="7">DUF547 domain-containing protein</fullName>
    </recommendedName>
</protein>
<evidence type="ECO:0000259" key="2">
    <source>
        <dbReference type="Pfam" id="PF01217"/>
    </source>
</evidence>
<reference evidence="5 6" key="1">
    <citation type="journal article" date="2023" name="bioRxiv">
        <title>Genome report: Whole genome sequence and annotation of Penstemon davidsonii.</title>
        <authorList>
            <person name="Ostevik K.L."/>
            <person name="Alabady M."/>
            <person name="Zhang M."/>
            <person name="Rausher M.D."/>
        </authorList>
    </citation>
    <scope>NUCLEOTIDE SEQUENCE [LARGE SCALE GENOMIC DNA]</scope>
    <source>
        <strain evidence="5">DNT005</strain>
        <tissue evidence="5">Whole leaf</tissue>
    </source>
</reference>
<dbReference type="Pfam" id="PF01217">
    <property type="entry name" value="Clat_adaptor_s"/>
    <property type="match status" value="1"/>
</dbReference>
<feature type="domain" description="AP complex mu/sigma subunit" evidence="2">
    <location>
        <begin position="526"/>
        <end position="569"/>
    </location>
</feature>
<accession>A0ABR0D4S9</accession>
<keyword evidence="6" id="KW-1185">Reference proteome</keyword>
<dbReference type="EMBL" id="JAYDYQ010002534">
    <property type="protein sequence ID" value="KAK4484019.1"/>
    <property type="molecule type" value="Genomic_DNA"/>
</dbReference>
<dbReference type="Proteomes" id="UP001291926">
    <property type="component" value="Unassembled WGS sequence"/>
</dbReference>
<comment type="caution">
    <text evidence="5">The sequence shown here is derived from an EMBL/GenBank/DDBJ whole genome shotgun (WGS) entry which is preliminary data.</text>
</comment>
<dbReference type="InterPro" id="IPR011012">
    <property type="entry name" value="Longin-like_dom_sf"/>
</dbReference>
<evidence type="ECO:0000256" key="1">
    <source>
        <dbReference type="SAM" id="MobiDB-lite"/>
    </source>
</evidence>
<dbReference type="SUPFAM" id="SSF64356">
    <property type="entry name" value="SNARE-like"/>
    <property type="match status" value="1"/>
</dbReference>
<organism evidence="5 6">
    <name type="scientific">Penstemon davidsonii</name>
    <dbReference type="NCBI Taxonomy" id="160366"/>
    <lineage>
        <taxon>Eukaryota</taxon>
        <taxon>Viridiplantae</taxon>
        <taxon>Streptophyta</taxon>
        <taxon>Embryophyta</taxon>
        <taxon>Tracheophyta</taxon>
        <taxon>Spermatophyta</taxon>
        <taxon>Magnoliopsida</taxon>
        <taxon>eudicotyledons</taxon>
        <taxon>Gunneridae</taxon>
        <taxon>Pentapetalae</taxon>
        <taxon>asterids</taxon>
        <taxon>lamiids</taxon>
        <taxon>Lamiales</taxon>
        <taxon>Plantaginaceae</taxon>
        <taxon>Cheloneae</taxon>
        <taxon>Penstemon</taxon>
    </lineage>
</organism>
<dbReference type="Pfam" id="PF14389">
    <property type="entry name" value="Lzipper-MIP1"/>
    <property type="match status" value="1"/>
</dbReference>
<dbReference type="Gene3D" id="3.30.450.60">
    <property type="match status" value="2"/>
</dbReference>
<dbReference type="PANTHER" id="PTHR23054:SF15">
    <property type="entry name" value="OS08G0515700 PROTEIN"/>
    <property type="match status" value="1"/>
</dbReference>
<dbReference type="InterPro" id="IPR022775">
    <property type="entry name" value="AP_mu_sigma_su"/>
</dbReference>
<evidence type="ECO:0000313" key="6">
    <source>
        <dbReference type="Proteomes" id="UP001291926"/>
    </source>
</evidence>
<feature type="region of interest" description="Disordered" evidence="1">
    <location>
        <begin position="94"/>
        <end position="142"/>
    </location>
</feature>
<name>A0ABR0D4S9_9LAMI</name>
<feature type="domain" description="Ternary complex factor MIP1 leucine-zipper" evidence="4">
    <location>
        <begin position="43"/>
        <end position="81"/>
    </location>
</feature>
<proteinExistence type="predicted"/>
<gene>
    <name evidence="5" type="ORF">RD792_011232</name>
</gene>
<feature type="domain" description="DUF547" evidence="3">
    <location>
        <begin position="277"/>
        <end position="410"/>
    </location>
</feature>